<dbReference type="SUPFAM" id="SSF81383">
    <property type="entry name" value="F-box domain"/>
    <property type="match status" value="1"/>
</dbReference>
<dbReference type="SUPFAM" id="SSF52047">
    <property type="entry name" value="RNI-like"/>
    <property type="match status" value="1"/>
</dbReference>
<dbReference type="Gene3D" id="1.20.1280.50">
    <property type="match status" value="1"/>
</dbReference>
<dbReference type="EMBL" id="CAJMXA010003564">
    <property type="protein sequence ID" value="CAE6503144.1"/>
    <property type="molecule type" value="Genomic_DNA"/>
</dbReference>
<dbReference type="Gene3D" id="3.80.10.10">
    <property type="entry name" value="Ribonuclease Inhibitor"/>
    <property type="match status" value="1"/>
</dbReference>
<dbReference type="AlphaFoldDB" id="A0A8H3HCF6"/>
<organism evidence="2 3">
    <name type="scientific">Rhizoctonia solani</name>
    <dbReference type="NCBI Taxonomy" id="456999"/>
    <lineage>
        <taxon>Eukaryota</taxon>
        <taxon>Fungi</taxon>
        <taxon>Dikarya</taxon>
        <taxon>Basidiomycota</taxon>
        <taxon>Agaricomycotina</taxon>
        <taxon>Agaricomycetes</taxon>
        <taxon>Cantharellales</taxon>
        <taxon>Ceratobasidiaceae</taxon>
        <taxon>Rhizoctonia</taxon>
    </lineage>
</organism>
<accession>A0A8H3HCF6</accession>
<protein>
    <recommendedName>
        <fullName evidence="1">F-box domain-containing protein</fullName>
    </recommendedName>
</protein>
<name>A0A8H3HCF6_9AGAM</name>
<proteinExistence type="predicted"/>
<dbReference type="Proteomes" id="UP000663853">
    <property type="component" value="Unassembled WGS sequence"/>
</dbReference>
<gene>
    <name evidence="2" type="ORF">RDB_LOCUS115557</name>
</gene>
<sequence>MLLNSLPLEVLRTILCLLPRDAIAPASLVCKTWRSLVLPRLYRSILFHGDPTKSQWRNEFLKKIVDEPEGYDEGHASLVVGYVKRLHVESNMDKEELEDFGLAVVKMKNLEHLDWTVSVLEGIGWYATLVQLYQELPKLRSLSLTMGKKDIPLYDLDEVVAFTDLRELSITLFLTEVPDEELPETLIELIRGARNIESLRLVFEEDYESELAYDQWGSVDVFSKLVSDHFPNLRILETHSQYLAPIDNFNAEFRRFIQNHNQLQKIIIFTDGCGNGLELANPPSLIVTPVDMEEMMPSVRHFAGPGLLVGALLKSKLAKQIQFLELHEPGASELGGLSDLFSELDSPTSPELSSLKGLGLFMSSGGEETEWGIILDTLPKLAIRMPVLQELILCPTEKPAPDELDQLLSILEHLPHLHRLVFPVSEDFVDGSKDDVIQCFYERAKALCPLLDLGDSSNPVFSSIGL</sequence>
<dbReference type="Pfam" id="PF12937">
    <property type="entry name" value="F-box-like"/>
    <property type="match status" value="1"/>
</dbReference>
<feature type="domain" description="F-box" evidence="1">
    <location>
        <begin position="1"/>
        <end position="45"/>
    </location>
</feature>
<dbReference type="InterPro" id="IPR036047">
    <property type="entry name" value="F-box-like_dom_sf"/>
</dbReference>
<evidence type="ECO:0000313" key="3">
    <source>
        <dbReference type="Proteomes" id="UP000663853"/>
    </source>
</evidence>
<dbReference type="InterPro" id="IPR001810">
    <property type="entry name" value="F-box_dom"/>
</dbReference>
<dbReference type="PROSITE" id="PS50181">
    <property type="entry name" value="FBOX"/>
    <property type="match status" value="1"/>
</dbReference>
<reference evidence="2" key="1">
    <citation type="submission" date="2021-01" db="EMBL/GenBank/DDBJ databases">
        <authorList>
            <person name="Kaushik A."/>
        </authorList>
    </citation>
    <scope>NUCLEOTIDE SEQUENCE</scope>
    <source>
        <strain evidence="2">AG6-10EEA</strain>
    </source>
</reference>
<evidence type="ECO:0000259" key="1">
    <source>
        <dbReference type="PROSITE" id="PS50181"/>
    </source>
</evidence>
<evidence type="ECO:0000313" key="2">
    <source>
        <dbReference type="EMBL" id="CAE6503144.1"/>
    </source>
</evidence>
<comment type="caution">
    <text evidence="2">The sequence shown here is derived from an EMBL/GenBank/DDBJ whole genome shotgun (WGS) entry which is preliminary data.</text>
</comment>
<dbReference type="InterPro" id="IPR032675">
    <property type="entry name" value="LRR_dom_sf"/>
</dbReference>